<dbReference type="Gene3D" id="3.40.390.10">
    <property type="entry name" value="Collagenase (Catalytic Domain)"/>
    <property type="match status" value="1"/>
</dbReference>
<evidence type="ECO:0000313" key="11">
    <source>
        <dbReference type="Proteomes" id="UP000694888"/>
    </source>
</evidence>
<dbReference type="Pfam" id="PF13688">
    <property type="entry name" value="Reprolysin_5"/>
    <property type="match status" value="1"/>
</dbReference>
<dbReference type="Proteomes" id="UP000694888">
    <property type="component" value="Unplaced"/>
</dbReference>
<name>A0ABM1A771_APLCA</name>
<feature type="active site" evidence="8">
    <location>
        <position position="426"/>
    </location>
</feature>
<evidence type="ECO:0000256" key="5">
    <source>
        <dbReference type="ARBA" id="ARBA00023049"/>
    </source>
</evidence>
<evidence type="ECO:0000256" key="9">
    <source>
        <dbReference type="SAM" id="MobiDB-lite"/>
    </source>
</evidence>
<feature type="region of interest" description="Disordered" evidence="9">
    <location>
        <begin position="227"/>
        <end position="249"/>
    </location>
</feature>
<dbReference type="InterPro" id="IPR006586">
    <property type="entry name" value="ADAM_Cys-rich"/>
</dbReference>
<feature type="binding site" evidence="8">
    <location>
        <position position="425"/>
    </location>
    <ligand>
        <name>Zn(2+)</name>
        <dbReference type="ChEBI" id="CHEBI:29105"/>
        <note>catalytic</note>
    </ligand>
</feature>
<gene>
    <name evidence="12" type="primary">LOC101852348</name>
</gene>
<dbReference type="SMART" id="SM00608">
    <property type="entry name" value="ACR"/>
    <property type="match status" value="1"/>
</dbReference>
<dbReference type="SUPFAM" id="SSF55486">
    <property type="entry name" value="Metalloproteases ('zincins'), catalytic domain"/>
    <property type="match status" value="1"/>
</dbReference>
<comment type="caution">
    <text evidence="8">Lacks conserved residue(s) required for the propagation of feature annotation.</text>
</comment>
<protein>
    <submittedName>
        <fullName evidence="12">Uncharacterized protein LOC101852348</fullName>
    </submittedName>
</protein>
<dbReference type="RefSeq" id="XP_012942181.1">
    <property type="nucleotide sequence ID" value="XM_013086727.2"/>
</dbReference>
<feature type="compositionally biased region" description="Low complexity" evidence="9">
    <location>
        <begin position="154"/>
        <end position="166"/>
    </location>
</feature>
<evidence type="ECO:0000256" key="1">
    <source>
        <dbReference type="ARBA" id="ARBA00022670"/>
    </source>
</evidence>
<evidence type="ECO:0000256" key="2">
    <source>
        <dbReference type="ARBA" id="ARBA00022723"/>
    </source>
</evidence>
<feature type="binding site" evidence="8">
    <location>
        <position position="429"/>
    </location>
    <ligand>
        <name>Zn(2+)</name>
        <dbReference type="ChEBI" id="CHEBI:29105"/>
        <note>catalytic</note>
    </ligand>
</feature>
<feature type="region of interest" description="Disordered" evidence="9">
    <location>
        <begin position="874"/>
        <end position="917"/>
    </location>
</feature>
<keyword evidence="3" id="KW-0378">Hydrolase</keyword>
<accession>A0ABM1A771</accession>
<sequence length="1027" mass="111966">MTKFGLFPCLALPVLVIQISLVYSISVHLSYNSSDLADSDIPEVVNISISSNADVVTKLELLRIPEHSPNVPLYTLRVGADGEYEYRKEKLKDRQDLAYYADASKDAVIQVTKLGNMKGGKPHLLLRGDLVIEGHRYSLDQPKRFRRAASHQESSSTSSTSSSPSSDDVNEIYDVKLERLVLAEPHDFLDAPPELKKIVQEKIQPEEQQPLLSFFNQATLKKIPPSLKMNGKITNRKDSPIPPSTSGKRYRRQANTYYVDVVAVVDYAIYKRFLDDADNREEALEDIREYYAFMFTGVDLRYQSITSMTSNIRVRLTKVVVTETTQASSFTEQYRLADDKWDEVDATLALSAFREFASGKGGEFLFPYDHATVFTGYDLTSTTGTTSTNSTTGLAYTSTLCRTDGYSVSVVEDLGGFQAVDTAAHELGHSLSARHDGDDNPCRSSDRYIMAGGSYPETNATRLNPWLFSSCSINYFNNFIQMQMRSSQGRTCLTQPLSVSASIPNVQDRLPGQEISPDDQCRMIYGSASRLCRGTEFGTVSDICTSMYCYDPSTTGTCYEHTAARGTSCGNGKICLSGDCVSDARGVAMDDFCPFGDQPGIAFGEQECPDFVSSFTGYCYQLVVRGRCCASCKTHYRAVANCEYGDSVRGCDSSVCRFATSRYREQCCESCGVGNPISTTPASTRDPNSCEDSPNVLVNGDSCSTAILANPQYCYQNNVRDACCTSCSAIDTNRAGCEYGDLYPSQCRQVTSCSGLQNECCDTCGAGSPVTSPTTTRRTTLRVTTPPPVVTTTPPGCRDNPNILVNGVACSAAVSRSPLLCYQDNVLTECCQSCSLVHTGVEGCEYGDRYTQCRAVTTCRGIERECCQTCASPTTPTTERPTTRITPRTTARTTRTQTPRSTQTTPTRPQTTASTPQSPVCVDGVFAPNGKTCSRAIQDSRSLCYRAEVRTACCASCRRAHSGVPACPYGDAYPAVCSGLPDCENQSNNCCQTCPAKDPNGARQSTSGVTSYLVTAVAVVFVSLCLL</sequence>
<keyword evidence="1" id="KW-0645">Protease</keyword>
<dbReference type="Gene3D" id="3.40.1620.60">
    <property type="match status" value="1"/>
</dbReference>
<keyword evidence="5" id="KW-0482">Metalloprotease</keyword>
<dbReference type="InterPro" id="IPR024079">
    <property type="entry name" value="MetalloPept_cat_dom_sf"/>
</dbReference>
<dbReference type="Pfam" id="PF17771">
    <property type="entry name" value="ADAMTS_CR_2"/>
    <property type="match status" value="1"/>
</dbReference>
<keyword evidence="11" id="KW-1185">Reference proteome</keyword>
<evidence type="ECO:0000313" key="12">
    <source>
        <dbReference type="RefSeq" id="XP_012942181.1"/>
    </source>
</evidence>
<dbReference type="PANTHER" id="PTHR11905:SF159">
    <property type="entry name" value="ADAM METALLOPROTEASE"/>
    <property type="match status" value="1"/>
</dbReference>
<dbReference type="InterPro" id="IPR001590">
    <property type="entry name" value="Peptidase_M12B"/>
</dbReference>
<keyword evidence="4 8" id="KW-0862">Zinc</keyword>
<keyword evidence="7" id="KW-0325">Glycoprotein</keyword>
<dbReference type="PANTHER" id="PTHR11905">
    <property type="entry name" value="ADAM A DISINTEGRIN AND METALLOPROTEASE DOMAIN"/>
    <property type="match status" value="1"/>
</dbReference>
<organism evidence="11 12">
    <name type="scientific">Aplysia californica</name>
    <name type="common">California sea hare</name>
    <dbReference type="NCBI Taxonomy" id="6500"/>
    <lineage>
        <taxon>Eukaryota</taxon>
        <taxon>Metazoa</taxon>
        <taxon>Spiralia</taxon>
        <taxon>Lophotrochozoa</taxon>
        <taxon>Mollusca</taxon>
        <taxon>Gastropoda</taxon>
        <taxon>Heterobranchia</taxon>
        <taxon>Euthyneura</taxon>
        <taxon>Tectipleura</taxon>
        <taxon>Aplysiida</taxon>
        <taxon>Aplysioidea</taxon>
        <taxon>Aplysiidae</taxon>
        <taxon>Aplysia</taxon>
    </lineage>
</organism>
<feature type="region of interest" description="Disordered" evidence="9">
    <location>
        <begin position="145"/>
        <end position="168"/>
    </location>
</feature>
<reference evidence="12" key="1">
    <citation type="submission" date="2025-08" db="UniProtKB">
        <authorList>
            <consortium name="RefSeq"/>
        </authorList>
    </citation>
    <scope>IDENTIFICATION</scope>
</reference>
<evidence type="ECO:0000256" key="7">
    <source>
        <dbReference type="ARBA" id="ARBA00023180"/>
    </source>
</evidence>
<feature type="binding site" evidence="8">
    <location>
        <position position="435"/>
    </location>
    <ligand>
        <name>Zn(2+)</name>
        <dbReference type="ChEBI" id="CHEBI:29105"/>
        <note>catalytic</note>
    </ligand>
</feature>
<proteinExistence type="predicted"/>
<keyword evidence="6" id="KW-1015">Disulfide bond</keyword>
<dbReference type="InterPro" id="IPR041645">
    <property type="entry name" value="ADAMTS_CR_2"/>
</dbReference>
<dbReference type="GeneID" id="101852348"/>
<evidence type="ECO:0000256" key="6">
    <source>
        <dbReference type="ARBA" id="ARBA00023157"/>
    </source>
</evidence>
<feature type="domain" description="Peptidase M12B" evidence="10">
    <location>
        <begin position="257"/>
        <end position="481"/>
    </location>
</feature>
<keyword evidence="2 8" id="KW-0479">Metal-binding</keyword>
<evidence type="ECO:0000259" key="10">
    <source>
        <dbReference type="PROSITE" id="PS50215"/>
    </source>
</evidence>
<evidence type="ECO:0000256" key="8">
    <source>
        <dbReference type="PROSITE-ProRule" id="PRU00276"/>
    </source>
</evidence>
<evidence type="ECO:0000256" key="4">
    <source>
        <dbReference type="ARBA" id="ARBA00022833"/>
    </source>
</evidence>
<evidence type="ECO:0000256" key="3">
    <source>
        <dbReference type="ARBA" id="ARBA00022801"/>
    </source>
</evidence>
<dbReference type="PROSITE" id="PS50215">
    <property type="entry name" value="ADAM_MEPRO"/>
    <property type="match status" value="1"/>
</dbReference>